<dbReference type="InParanoid" id="A0A7E5VA63"/>
<dbReference type="GO" id="GO:0020037">
    <property type="term" value="F:heme binding"/>
    <property type="evidence" value="ECO:0007669"/>
    <property type="project" value="InterPro"/>
</dbReference>
<organism evidence="8 9">
    <name type="scientific">Trichoplusia ni</name>
    <name type="common">Cabbage looper</name>
    <dbReference type="NCBI Taxonomy" id="7111"/>
    <lineage>
        <taxon>Eukaryota</taxon>
        <taxon>Metazoa</taxon>
        <taxon>Ecdysozoa</taxon>
        <taxon>Arthropoda</taxon>
        <taxon>Hexapoda</taxon>
        <taxon>Insecta</taxon>
        <taxon>Pterygota</taxon>
        <taxon>Neoptera</taxon>
        <taxon>Endopterygota</taxon>
        <taxon>Lepidoptera</taxon>
        <taxon>Glossata</taxon>
        <taxon>Ditrysia</taxon>
        <taxon>Noctuoidea</taxon>
        <taxon>Noctuidae</taxon>
        <taxon>Plusiinae</taxon>
        <taxon>Trichoplusia</taxon>
    </lineage>
</organism>
<dbReference type="PANTHER" id="PTHR47217:SF1">
    <property type="entry name" value="GLOBIN-LIKE PROTEIN"/>
    <property type="match status" value="1"/>
</dbReference>
<sequence length="252" mass="29656">MTLTELFRSETFWVLCGLMGRHCESQKYNFIHNLNHLAILASVFTKVTLDRKPTIYPFDKYILKESKRHNKEVKQRLLHEGSGNMGDMISKWWWGGDPDERDELSGMSRRDIYNVQKSWTPIYANATGNGFLVFKRLFEADPISKTFFKNIARSSEAEMASNMYFRAHLINIMASLNTSIQNLDKPEMVKLLMHKLGDAHRRLKIEKRQFWVFKDVLMNILKNDLKLSDAVVVSWDRYITFIYDHILPRLES</sequence>
<dbReference type="Gene3D" id="1.10.490.10">
    <property type="entry name" value="Globins"/>
    <property type="match status" value="1"/>
</dbReference>
<dbReference type="Pfam" id="PF00042">
    <property type="entry name" value="Globin"/>
    <property type="match status" value="1"/>
</dbReference>
<protein>
    <submittedName>
        <fullName evidence="9">Uncharacterized protein LOC113492077</fullName>
    </submittedName>
</protein>
<keyword evidence="2 6" id="KW-0349">Heme</keyword>
<dbReference type="CDD" id="cd01040">
    <property type="entry name" value="Mb-like"/>
    <property type="match status" value="1"/>
</dbReference>
<dbReference type="InterPro" id="IPR009050">
    <property type="entry name" value="Globin-like_sf"/>
</dbReference>
<dbReference type="FunCoup" id="A0A7E5VA63">
    <property type="interactions" value="76"/>
</dbReference>
<feature type="domain" description="Globin" evidence="7">
    <location>
        <begin position="106"/>
        <end position="251"/>
    </location>
</feature>
<evidence type="ECO:0000256" key="1">
    <source>
        <dbReference type="ARBA" id="ARBA00022448"/>
    </source>
</evidence>
<dbReference type="AlphaFoldDB" id="A0A7E5VA63"/>
<dbReference type="GO" id="GO:0046872">
    <property type="term" value="F:metal ion binding"/>
    <property type="evidence" value="ECO:0007669"/>
    <property type="project" value="UniProtKB-KW"/>
</dbReference>
<evidence type="ECO:0000256" key="4">
    <source>
        <dbReference type="ARBA" id="ARBA00022723"/>
    </source>
</evidence>
<dbReference type="InterPro" id="IPR000971">
    <property type="entry name" value="Globin"/>
</dbReference>
<dbReference type="SUPFAM" id="SSF46458">
    <property type="entry name" value="Globin-like"/>
    <property type="match status" value="1"/>
</dbReference>
<keyword evidence="8" id="KW-1185">Reference proteome</keyword>
<dbReference type="PANTHER" id="PTHR47217">
    <property type="entry name" value="GLOBIN-LIKE PROTEIN"/>
    <property type="match status" value="1"/>
</dbReference>
<comment type="similarity">
    <text evidence="6">Belongs to the globin family.</text>
</comment>
<evidence type="ECO:0000256" key="3">
    <source>
        <dbReference type="ARBA" id="ARBA00022621"/>
    </source>
</evidence>
<evidence type="ECO:0000313" key="8">
    <source>
        <dbReference type="Proteomes" id="UP000322000"/>
    </source>
</evidence>
<evidence type="ECO:0000313" key="9">
    <source>
        <dbReference type="RefSeq" id="XP_026725164.1"/>
    </source>
</evidence>
<evidence type="ECO:0000256" key="6">
    <source>
        <dbReference type="RuleBase" id="RU000356"/>
    </source>
</evidence>
<keyword evidence="1 6" id="KW-0813">Transport</keyword>
<gene>
    <name evidence="9" type="primary">LOC113492077</name>
</gene>
<dbReference type="GO" id="GO:0019825">
    <property type="term" value="F:oxygen binding"/>
    <property type="evidence" value="ECO:0007669"/>
    <property type="project" value="InterPro"/>
</dbReference>
<evidence type="ECO:0000256" key="5">
    <source>
        <dbReference type="ARBA" id="ARBA00023004"/>
    </source>
</evidence>
<dbReference type="KEGG" id="tnl:113492077"/>
<dbReference type="Proteomes" id="UP000322000">
    <property type="component" value="Chromosome 3"/>
</dbReference>
<name>A0A7E5VA63_TRINI</name>
<reference evidence="9" key="1">
    <citation type="submission" date="2025-08" db="UniProtKB">
        <authorList>
            <consortium name="RefSeq"/>
        </authorList>
    </citation>
    <scope>IDENTIFICATION</scope>
</reference>
<keyword evidence="4" id="KW-0479">Metal-binding</keyword>
<dbReference type="RefSeq" id="XP_026725164.1">
    <property type="nucleotide sequence ID" value="XM_026869363.1"/>
</dbReference>
<accession>A0A7E5VA63</accession>
<dbReference type="PROSITE" id="PS01033">
    <property type="entry name" value="GLOBIN"/>
    <property type="match status" value="1"/>
</dbReference>
<proteinExistence type="inferred from homology"/>
<dbReference type="GeneID" id="113492077"/>
<dbReference type="InterPro" id="IPR044399">
    <property type="entry name" value="Mb-like_M"/>
</dbReference>
<evidence type="ECO:0000256" key="2">
    <source>
        <dbReference type="ARBA" id="ARBA00022617"/>
    </source>
</evidence>
<keyword evidence="5" id="KW-0408">Iron</keyword>
<keyword evidence="3 6" id="KW-0561">Oxygen transport</keyword>
<dbReference type="GO" id="GO:0005344">
    <property type="term" value="F:oxygen carrier activity"/>
    <property type="evidence" value="ECO:0007669"/>
    <property type="project" value="UniProtKB-KW"/>
</dbReference>
<dbReference type="InterPro" id="IPR012292">
    <property type="entry name" value="Globin/Proto"/>
</dbReference>
<evidence type="ECO:0000259" key="7">
    <source>
        <dbReference type="PROSITE" id="PS01033"/>
    </source>
</evidence>
<dbReference type="OrthoDB" id="436496at2759"/>